<dbReference type="FunCoup" id="D5GMK9">
    <property type="interactions" value="552"/>
</dbReference>
<keyword evidence="7" id="KW-0809">Transit peptide</keyword>
<dbReference type="InterPro" id="IPR019831">
    <property type="entry name" value="Mn/Fe_SOD_N"/>
</dbReference>
<dbReference type="PRINTS" id="PR01703">
    <property type="entry name" value="MNSODISMTASE"/>
</dbReference>
<name>D5GMK9_TUBMM</name>
<accession>D5GMK9</accession>
<dbReference type="InterPro" id="IPR001189">
    <property type="entry name" value="Mn/Fe_SOD"/>
</dbReference>
<keyword evidence="10" id="KW-0464">Manganese</keyword>
<keyword evidence="17" id="KW-1185">Reference proteome</keyword>
<dbReference type="EC" id="1.15.1.1" evidence="13"/>
<dbReference type="PIRSF" id="PIRSF000349">
    <property type="entry name" value="SODismutase"/>
    <property type="match status" value="1"/>
</dbReference>
<dbReference type="InterPro" id="IPR019832">
    <property type="entry name" value="Mn/Fe_SOD_C"/>
</dbReference>
<reference evidence="16 17" key="1">
    <citation type="journal article" date="2010" name="Nature">
        <title>Perigord black truffle genome uncovers evolutionary origins and mechanisms of symbiosis.</title>
        <authorList>
            <person name="Martin F."/>
            <person name="Kohler A."/>
            <person name="Murat C."/>
            <person name="Balestrini R."/>
            <person name="Coutinho P.M."/>
            <person name="Jaillon O."/>
            <person name="Montanini B."/>
            <person name="Morin E."/>
            <person name="Noel B."/>
            <person name="Percudani R."/>
            <person name="Porcel B."/>
            <person name="Rubini A."/>
            <person name="Amicucci A."/>
            <person name="Amselem J."/>
            <person name="Anthouard V."/>
            <person name="Arcioni S."/>
            <person name="Artiguenave F."/>
            <person name="Aury J.M."/>
            <person name="Ballario P."/>
            <person name="Bolchi A."/>
            <person name="Brenna A."/>
            <person name="Brun A."/>
            <person name="Buee M."/>
            <person name="Cantarel B."/>
            <person name="Chevalier G."/>
            <person name="Couloux A."/>
            <person name="Da Silva C."/>
            <person name="Denoeud F."/>
            <person name="Duplessis S."/>
            <person name="Ghignone S."/>
            <person name="Hilselberger B."/>
            <person name="Iotti M."/>
            <person name="Marcais B."/>
            <person name="Mello A."/>
            <person name="Miranda M."/>
            <person name="Pacioni G."/>
            <person name="Quesneville H."/>
            <person name="Riccioni C."/>
            <person name="Ruotolo R."/>
            <person name="Splivallo R."/>
            <person name="Stocchi V."/>
            <person name="Tisserant E."/>
            <person name="Viscomi A.R."/>
            <person name="Zambonelli A."/>
            <person name="Zampieri E."/>
            <person name="Henrissat B."/>
            <person name="Lebrun M.H."/>
            <person name="Paolocci F."/>
            <person name="Bonfante P."/>
            <person name="Ottonello S."/>
            <person name="Wincker P."/>
        </authorList>
    </citation>
    <scope>NUCLEOTIDE SEQUENCE [LARGE SCALE GENOMIC DNA]</scope>
    <source>
        <strain evidence="16 17">Mel28</strain>
    </source>
</reference>
<dbReference type="PANTHER" id="PTHR11404">
    <property type="entry name" value="SUPEROXIDE DISMUTASE 2"/>
    <property type="match status" value="1"/>
</dbReference>
<dbReference type="OMA" id="GSYEGWK"/>
<dbReference type="KEGG" id="tml:GSTUM_00010782001"/>
<feature type="domain" description="Manganese/iron superoxide dismutase C-terminal" evidence="15">
    <location>
        <begin position="99"/>
        <end position="197"/>
    </location>
</feature>
<feature type="binding site" evidence="12">
    <location>
        <position position="169"/>
    </location>
    <ligand>
        <name>Mn(2+)</name>
        <dbReference type="ChEBI" id="CHEBI:29035"/>
    </ligand>
</feature>
<comment type="catalytic activity">
    <reaction evidence="11 13">
        <text>2 superoxide + 2 H(+) = H2O2 + O2</text>
        <dbReference type="Rhea" id="RHEA:20696"/>
        <dbReference type="ChEBI" id="CHEBI:15378"/>
        <dbReference type="ChEBI" id="CHEBI:15379"/>
        <dbReference type="ChEBI" id="CHEBI:16240"/>
        <dbReference type="ChEBI" id="CHEBI:18421"/>
        <dbReference type="EC" id="1.15.1.1"/>
    </reaction>
</comment>
<dbReference type="PROSITE" id="PS00088">
    <property type="entry name" value="SOD_MN"/>
    <property type="match status" value="1"/>
</dbReference>
<dbReference type="InParanoid" id="D5GMK9"/>
<evidence type="ECO:0000256" key="3">
    <source>
        <dbReference type="ARBA" id="ARBA00004305"/>
    </source>
</evidence>
<comment type="function">
    <text evidence="2">Destroys superoxide anion radicals which are normally produced within the cells and which are toxic to biological systems.</text>
</comment>
<dbReference type="RefSeq" id="XP_002841561.1">
    <property type="nucleotide sequence ID" value="XM_002841515.1"/>
</dbReference>
<keyword evidence="6 12" id="KW-0479">Metal-binding</keyword>
<evidence type="ECO:0000259" key="15">
    <source>
        <dbReference type="Pfam" id="PF02777"/>
    </source>
</evidence>
<evidence type="ECO:0000256" key="10">
    <source>
        <dbReference type="ARBA" id="ARBA00023211"/>
    </source>
</evidence>
<dbReference type="AlphaFoldDB" id="D5GMK9"/>
<dbReference type="FunFam" id="1.10.287.990:FF:000001">
    <property type="entry name" value="Superoxide dismutase"/>
    <property type="match status" value="1"/>
</dbReference>
<dbReference type="SUPFAM" id="SSF46609">
    <property type="entry name" value="Fe,Mn superoxide dismutase (SOD), N-terminal domain"/>
    <property type="match status" value="1"/>
</dbReference>
<dbReference type="GeneID" id="9182178"/>
<dbReference type="eggNOG" id="KOG0876">
    <property type="taxonomic scope" value="Eukaryota"/>
</dbReference>
<organism evidence="16 17">
    <name type="scientific">Tuber melanosporum (strain Mel28)</name>
    <name type="common">Perigord black truffle</name>
    <dbReference type="NCBI Taxonomy" id="656061"/>
    <lineage>
        <taxon>Eukaryota</taxon>
        <taxon>Fungi</taxon>
        <taxon>Dikarya</taxon>
        <taxon>Ascomycota</taxon>
        <taxon>Pezizomycotina</taxon>
        <taxon>Pezizomycetes</taxon>
        <taxon>Pezizales</taxon>
        <taxon>Tuberaceae</taxon>
        <taxon>Tuber</taxon>
    </lineage>
</organism>
<dbReference type="Pfam" id="PF02777">
    <property type="entry name" value="Sod_Fe_C"/>
    <property type="match status" value="1"/>
</dbReference>
<keyword evidence="9" id="KW-0496">Mitochondrion</keyword>
<evidence type="ECO:0000256" key="6">
    <source>
        <dbReference type="ARBA" id="ARBA00022723"/>
    </source>
</evidence>
<evidence type="ECO:0000256" key="11">
    <source>
        <dbReference type="ARBA" id="ARBA00049204"/>
    </source>
</evidence>
<evidence type="ECO:0000256" key="4">
    <source>
        <dbReference type="ARBA" id="ARBA00008714"/>
    </source>
</evidence>
<evidence type="ECO:0000256" key="13">
    <source>
        <dbReference type="RuleBase" id="RU000414"/>
    </source>
</evidence>
<dbReference type="HOGENOM" id="CLU_031625_2_0_1"/>
<dbReference type="FunFam" id="3.55.40.20:FF:000004">
    <property type="entry name" value="Superoxide dismutase [Fe]"/>
    <property type="match status" value="1"/>
</dbReference>
<evidence type="ECO:0000256" key="12">
    <source>
        <dbReference type="PIRSR" id="PIRSR000349-1"/>
    </source>
</evidence>
<gene>
    <name evidence="16" type="ORF">GSTUM_00010782001</name>
</gene>
<comment type="subunit">
    <text evidence="5">Homotetramer.</text>
</comment>
<dbReference type="SUPFAM" id="SSF54719">
    <property type="entry name" value="Fe,Mn superoxide dismutase (SOD), C-terminal domain"/>
    <property type="match status" value="1"/>
</dbReference>
<dbReference type="GO" id="GO:0030145">
    <property type="term" value="F:manganese ion binding"/>
    <property type="evidence" value="ECO:0007669"/>
    <property type="project" value="TreeGrafter"/>
</dbReference>
<evidence type="ECO:0000256" key="1">
    <source>
        <dbReference type="ARBA" id="ARBA00001936"/>
    </source>
</evidence>
<comment type="function">
    <text evidence="13">Destroys radicals which are normally produced within the cells and which are toxic to biological systems.</text>
</comment>
<evidence type="ECO:0000256" key="2">
    <source>
        <dbReference type="ARBA" id="ARBA00002170"/>
    </source>
</evidence>
<comment type="subcellular location">
    <subcellularLocation>
        <location evidence="3">Mitochondrion matrix</location>
    </subcellularLocation>
</comment>
<protein>
    <recommendedName>
        <fullName evidence="13">Superoxide dismutase</fullName>
        <ecNumber evidence="13">1.15.1.1</ecNumber>
    </recommendedName>
</protein>
<feature type="binding site" evidence="12">
    <location>
        <position position="30"/>
    </location>
    <ligand>
        <name>Mn(2+)</name>
        <dbReference type="ChEBI" id="CHEBI:29035"/>
    </ligand>
</feature>
<evidence type="ECO:0000256" key="8">
    <source>
        <dbReference type="ARBA" id="ARBA00023002"/>
    </source>
</evidence>
<dbReference type="PANTHER" id="PTHR11404:SF29">
    <property type="entry name" value="SUPEROXIDE DISMUTASE"/>
    <property type="match status" value="1"/>
</dbReference>
<dbReference type="GO" id="GO:0004784">
    <property type="term" value="F:superoxide dismutase activity"/>
    <property type="evidence" value="ECO:0007669"/>
    <property type="project" value="UniProtKB-EC"/>
</dbReference>
<comment type="cofactor">
    <cofactor evidence="1">
        <name>Mn(2+)</name>
        <dbReference type="ChEBI" id="CHEBI:29035"/>
    </cofactor>
</comment>
<dbReference type="STRING" id="656061.D5GMK9"/>
<dbReference type="Proteomes" id="UP000006911">
    <property type="component" value="Unassembled WGS sequence"/>
</dbReference>
<comment type="similarity">
    <text evidence="4 13">Belongs to the iron/manganese superoxide dismutase family.</text>
</comment>
<dbReference type="InterPro" id="IPR036314">
    <property type="entry name" value="SOD_C_sf"/>
</dbReference>
<dbReference type="Pfam" id="PF00081">
    <property type="entry name" value="Sod_Fe_N"/>
    <property type="match status" value="1"/>
</dbReference>
<dbReference type="InterPro" id="IPR019833">
    <property type="entry name" value="Mn/Fe_SOD_BS"/>
</dbReference>
<evidence type="ECO:0000259" key="14">
    <source>
        <dbReference type="Pfam" id="PF00081"/>
    </source>
</evidence>
<dbReference type="Gene3D" id="3.55.40.20">
    <property type="entry name" value="Iron/manganese superoxide dismutase, C-terminal domain"/>
    <property type="match status" value="1"/>
</dbReference>
<dbReference type="InterPro" id="IPR036324">
    <property type="entry name" value="Mn/Fe_SOD_N_sf"/>
</dbReference>
<proteinExistence type="inferred from homology"/>
<dbReference type="InterPro" id="IPR050265">
    <property type="entry name" value="Fe/Mn_Superoxide_Dismutase"/>
</dbReference>
<evidence type="ECO:0000256" key="5">
    <source>
        <dbReference type="ARBA" id="ARBA00011881"/>
    </source>
</evidence>
<evidence type="ECO:0000313" key="17">
    <source>
        <dbReference type="Proteomes" id="UP000006911"/>
    </source>
</evidence>
<keyword evidence="8 13" id="KW-0560">Oxidoreductase</keyword>
<dbReference type="Gene3D" id="1.10.287.990">
    <property type="entry name" value="Fe,Mn superoxide dismutase (SOD) domain"/>
    <property type="match status" value="1"/>
</dbReference>
<feature type="binding site" evidence="12">
    <location>
        <position position="78"/>
    </location>
    <ligand>
        <name>Mn(2+)</name>
        <dbReference type="ChEBI" id="CHEBI:29035"/>
    </ligand>
</feature>
<evidence type="ECO:0000256" key="9">
    <source>
        <dbReference type="ARBA" id="ARBA00023128"/>
    </source>
</evidence>
<feature type="binding site" evidence="12">
    <location>
        <position position="165"/>
    </location>
    <ligand>
        <name>Mn(2+)</name>
        <dbReference type="ChEBI" id="CHEBI:29035"/>
    </ligand>
</feature>
<evidence type="ECO:0000256" key="7">
    <source>
        <dbReference type="ARBA" id="ARBA00022946"/>
    </source>
</evidence>
<feature type="domain" description="Manganese/iron superoxide dismutase N-terminal" evidence="14">
    <location>
        <begin position="6"/>
        <end position="86"/>
    </location>
</feature>
<dbReference type="GO" id="GO:0005759">
    <property type="term" value="C:mitochondrial matrix"/>
    <property type="evidence" value="ECO:0007669"/>
    <property type="project" value="UniProtKB-SubCell"/>
</dbReference>
<evidence type="ECO:0000313" key="16">
    <source>
        <dbReference type="EMBL" id="CAZ85752.1"/>
    </source>
</evidence>
<sequence length="208" mass="23110">MAVANFTLPALPYAYDALEPYISGQIMQIHHSKHHQTYVNNLNAATANHVKALQGNDVRAQINLQQAIKFNGGGHINHSLFWANLAPANTSQAKPESAEKLTEAISAKYGSYDGFKDEFMGVLLGLQGSGWGWLVKDKKTEQLDIVTTKDQDPVVGDLAPILGIDMWEHAYYLQYFNDKASYVNGIWNIINWETAEGRFLGRSGTLEL</sequence>
<dbReference type="EMBL" id="FN430357">
    <property type="protein sequence ID" value="CAZ85752.1"/>
    <property type="molecule type" value="Genomic_DNA"/>
</dbReference>